<dbReference type="EnsemblMetazoa" id="AATE006468-RA">
    <property type="protein sequence ID" value="AATE006468-PA.1"/>
    <property type="gene ID" value="AATE006468"/>
</dbReference>
<sequence>MPRVRKSRGKRQVYWWTEEITRLRARCNRTRRRLKRERDEERREILVEELRRNRRALKQEIRRSKRVCFEELQESLQDDVFGKGYKVVMARLGGRGQPQEKDPAKLSAIIKELFPRHEQDAEVFSTVKKTAKEIFQHLGKEWRDFQQEAARRERTSALSSQQRTRRNDVVGES</sequence>
<dbReference type="AlphaFoldDB" id="A0A182IVU7"/>
<proteinExistence type="predicted"/>
<evidence type="ECO:0000256" key="1">
    <source>
        <dbReference type="SAM" id="Coils"/>
    </source>
</evidence>
<dbReference type="VEuPathDB" id="VectorBase:AATE006468"/>
<dbReference type="STRING" id="41427.A0A182IVU7"/>
<accession>A0A182IVU7</accession>
<organism evidence="3">
    <name type="scientific">Anopheles atroparvus</name>
    <name type="common">European mosquito</name>
    <dbReference type="NCBI Taxonomy" id="41427"/>
    <lineage>
        <taxon>Eukaryota</taxon>
        <taxon>Metazoa</taxon>
        <taxon>Ecdysozoa</taxon>
        <taxon>Arthropoda</taxon>
        <taxon>Hexapoda</taxon>
        <taxon>Insecta</taxon>
        <taxon>Pterygota</taxon>
        <taxon>Neoptera</taxon>
        <taxon>Endopterygota</taxon>
        <taxon>Diptera</taxon>
        <taxon>Nematocera</taxon>
        <taxon>Culicoidea</taxon>
        <taxon>Culicidae</taxon>
        <taxon>Anophelinae</taxon>
        <taxon>Anopheles</taxon>
    </lineage>
</organism>
<evidence type="ECO:0000313" key="3">
    <source>
        <dbReference type="EnsemblMetazoa" id="AATE006468-PA.1"/>
    </source>
</evidence>
<evidence type="ECO:0000256" key="2">
    <source>
        <dbReference type="SAM" id="MobiDB-lite"/>
    </source>
</evidence>
<keyword evidence="1" id="KW-0175">Coiled coil</keyword>
<feature type="region of interest" description="Disordered" evidence="2">
    <location>
        <begin position="149"/>
        <end position="173"/>
    </location>
</feature>
<protein>
    <submittedName>
        <fullName evidence="3">Uncharacterized protein</fullName>
    </submittedName>
</protein>
<reference evidence="3" key="1">
    <citation type="submission" date="2022-08" db="UniProtKB">
        <authorList>
            <consortium name="EnsemblMetazoa"/>
        </authorList>
    </citation>
    <scope>IDENTIFICATION</scope>
    <source>
        <strain evidence="3">EBRO</strain>
    </source>
</reference>
<name>A0A182IVU7_ANOAO</name>
<feature type="coiled-coil region" evidence="1">
    <location>
        <begin position="20"/>
        <end position="67"/>
    </location>
</feature>